<evidence type="ECO:0000259" key="7">
    <source>
        <dbReference type="PROSITE" id="PS51525"/>
    </source>
</evidence>
<dbReference type="Proteomes" id="UP000504603">
    <property type="component" value="Unplaced"/>
</dbReference>
<name>A0A6J1CXQ8_MOMCH</name>
<evidence type="ECO:0000259" key="6">
    <source>
        <dbReference type="PROSITE" id="PS50014"/>
    </source>
</evidence>
<protein>
    <submittedName>
        <fullName evidence="9">Transcription factor GTE1 isoform X2</fullName>
    </submittedName>
</protein>
<dbReference type="Gene3D" id="1.20.1270.220">
    <property type="match status" value="1"/>
</dbReference>
<dbReference type="Pfam" id="PF17035">
    <property type="entry name" value="BET"/>
    <property type="match status" value="1"/>
</dbReference>
<dbReference type="PRINTS" id="PR00503">
    <property type="entry name" value="BROMODOMAIN"/>
</dbReference>
<evidence type="ECO:0000256" key="1">
    <source>
        <dbReference type="ARBA" id="ARBA00023015"/>
    </source>
</evidence>
<keyword evidence="1" id="KW-0805">Transcription regulation</keyword>
<dbReference type="InterPro" id="IPR038336">
    <property type="entry name" value="NET_sf"/>
</dbReference>
<feature type="region of interest" description="Disordered" evidence="5">
    <location>
        <begin position="65"/>
        <end position="95"/>
    </location>
</feature>
<keyword evidence="2 4" id="KW-0103">Bromodomain</keyword>
<dbReference type="InterPro" id="IPR036427">
    <property type="entry name" value="Bromodomain-like_sf"/>
</dbReference>
<dbReference type="AlphaFoldDB" id="A0A6J1CXQ8"/>
<keyword evidence="8" id="KW-1185">Reference proteome</keyword>
<evidence type="ECO:0000256" key="4">
    <source>
        <dbReference type="PROSITE-ProRule" id="PRU00035"/>
    </source>
</evidence>
<dbReference type="SUPFAM" id="SSF47370">
    <property type="entry name" value="Bromodomain"/>
    <property type="match status" value="1"/>
</dbReference>
<feature type="domain" description="Bromo" evidence="6">
    <location>
        <begin position="116"/>
        <end position="191"/>
    </location>
</feature>
<evidence type="ECO:0000256" key="3">
    <source>
        <dbReference type="ARBA" id="ARBA00023163"/>
    </source>
</evidence>
<dbReference type="PROSITE" id="PS50014">
    <property type="entry name" value="BROMODOMAIN_2"/>
    <property type="match status" value="1"/>
</dbReference>
<evidence type="ECO:0000256" key="2">
    <source>
        <dbReference type="ARBA" id="ARBA00023117"/>
    </source>
</evidence>
<gene>
    <name evidence="9" type="primary">LOC111015773</name>
</gene>
<sequence>MEPVISSIPYFIDSRQGNDMGDATEAEGFMTRVDEIIVQVDKLEKRVIEIEQFYLARGDAHQNISKGSSTLKDKDKEKHITGIRKQQQDASRREGAAAKRMQELMRQFATIFRQITQHKWAWPFMDPVDVEGLGLHDYYEVIDKPMDFRTIKIKMEAKDGSGYKNVREIYADVRLVFKNAMRYNDEKNDVHVMAKTLLDKFEEKWLQLLPKVAEEEKRQVEEEAELQFDMQLAQEATYANMAREISNEISEADMNLKSLREMVIQRCRKMSTEEKRKLGIALTRLSPEDLTKALEIVAENNPDFQATAQEVDLDIDAQSDYTLWRLKVFVKDALPIKSKNAGAIEGINNDIIDDNKKNNSKRRREICDALVKSAIKRTKKVV</sequence>
<proteinExistence type="predicted"/>
<dbReference type="PANTHER" id="PTHR45926">
    <property type="entry name" value="OSJNBA0053K19.4 PROTEIN"/>
    <property type="match status" value="1"/>
</dbReference>
<dbReference type="InterPro" id="IPR027353">
    <property type="entry name" value="NET_dom"/>
</dbReference>
<feature type="compositionally biased region" description="Basic and acidic residues" evidence="5">
    <location>
        <begin position="71"/>
        <end position="95"/>
    </location>
</feature>
<evidence type="ECO:0000313" key="9">
    <source>
        <dbReference type="RefSeq" id="XP_022146615.1"/>
    </source>
</evidence>
<dbReference type="RefSeq" id="XP_022146615.1">
    <property type="nucleotide sequence ID" value="XM_022290923.1"/>
</dbReference>
<organism evidence="8 9">
    <name type="scientific">Momordica charantia</name>
    <name type="common">Bitter gourd</name>
    <name type="synonym">Balsam pear</name>
    <dbReference type="NCBI Taxonomy" id="3673"/>
    <lineage>
        <taxon>Eukaryota</taxon>
        <taxon>Viridiplantae</taxon>
        <taxon>Streptophyta</taxon>
        <taxon>Embryophyta</taxon>
        <taxon>Tracheophyta</taxon>
        <taxon>Spermatophyta</taxon>
        <taxon>Magnoliopsida</taxon>
        <taxon>eudicotyledons</taxon>
        <taxon>Gunneridae</taxon>
        <taxon>Pentapetalae</taxon>
        <taxon>rosids</taxon>
        <taxon>fabids</taxon>
        <taxon>Cucurbitales</taxon>
        <taxon>Cucurbitaceae</taxon>
        <taxon>Momordiceae</taxon>
        <taxon>Momordica</taxon>
    </lineage>
</organism>
<accession>A0A6J1CXQ8</accession>
<dbReference type="InterPro" id="IPR001487">
    <property type="entry name" value="Bromodomain"/>
</dbReference>
<feature type="domain" description="NET" evidence="7">
    <location>
        <begin position="260"/>
        <end position="341"/>
    </location>
</feature>
<dbReference type="GeneID" id="111015773"/>
<reference evidence="9" key="1">
    <citation type="submission" date="2025-08" db="UniProtKB">
        <authorList>
            <consortium name="RefSeq"/>
        </authorList>
    </citation>
    <scope>IDENTIFICATION</scope>
    <source>
        <strain evidence="9">OHB3-1</strain>
    </source>
</reference>
<evidence type="ECO:0000256" key="5">
    <source>
        <dbReference type="SAM" id="MobiDB-lite"/>
    </source>
</evidence>
<dbReference type="Pfam" id="PF00439">
    <property type="entry name" value="Bromodomain"/>
    <property type="match status" value="1"/>
</dbReference>
<evidence type="ECO:0000313" key="8">
    <source>
        <dbReference type="Proteomes" id="UP000504603"/>
    </source>
</evidence>
<dbReference type="SMART" id="SM00297">
    <property type="entry name" value="BROMO"/>
    <property type="match status" value="1"/>
</dbReference>
<dbReference type="PROSITE" id="PS51525">
    <property type="entry name" value="NET"/>
    <property type="match status" value="1"/>
</dbReference>
<keyword evidence="3" id="KW-0804">Transcription</keyword>
<dbReference type="Gene3D" id="1.20.920.10">
    <property type="entry name" value="Bromodomain-like"/>
    <property type="match status" value="1"/>
</dbReference>